<protein>
    <submittedName>
        <fullName evidence="1">Uncharacterized protein</fullName>
    </submittedName>
</protein>
<dbReference type="EMBL" id="OB664090">
    <property type="protein sequence ID" value="CAD7231988.1"/>
    <property type="molecule type" value="Genomic_DNA"/>
</dbReference>
<accession>A0A7R8WHV9</accession>
<evidence type="ECO:0000313" key="1">
    <source>
        <dbReference type="EMBL" id="CAD7231988.1"/>
    </source>
</evidence>
<proteinExistence type="predicted"/>
<organism evidence="1">
    <name type="scientific">Cyprideis torosa</name>
    <dbReference type="NCBI Taxonomy" id="163714"/>
    <lineage>
        <taxon>Eukaryota</taxon>
        <taxon>Metazoa</taxon>
        <taxon>Ecdysozoa</taxon>
        <taxon>Arthropoda</taxon>
        <taxon>Crustacea</taxon>
        <taxon>Oligostraca</taxon>
        <taxon>Ostracoda</taxon>
        <taxon>Podocopa</taxon>
        <taxon>Podocopida</taxon>
        <taxon>Cytherocopina</taxon>
        <taxon>Cytheroidea</taxon>
        <taxon>Cytherideidae</taxon>
        <taxon>Cyprideis</taxon>
    </lineage>
</organism>
<sequence length="123" mass="14092">MIRTAFENFSDHLRLNVIPNLKEKYGMATSRASCPKESWKQLNRSFPKKRLIPPVINELAEGTVHPVPKANKDDLLSGAASRCKIGFTYFGAIVYADDIVLLAPTINFFYLAKRMRLKRRHKQ</sequence>
<gene>
    <name evidence="1" type="ORF">CTOB1V02_LOCUS9829</name>
</gene>
<name>A0A7R8WHV9_9CRUS</name>
<dbReference type="AlphaFoldDB" id="A0A7R8WHV9"/>
<feature type="non-terminal residue" evidence="1">
    <location>
        <position position="1"/>
    </location>
</feature>
<dbReference type="OrthoDB" id="10014409at2759"/>
<reference evidence="1" key="1">
    <citation type="submission" date="2020-11" db="EMBL/GenBank/DDBJ databases">
        <authorList>
            <person name="Tran Van P."/>
        </authorList>
    </citation>
    <scope>NUCLEOTIDE SEQUENCE</scope>
</reference>